<gene>
    <name evidence="3" type="ORF">HMPREF9194_01243</name>
</gene>
<evidence type="ECO:0000313" key="3">
    <source>
        <dbReference type="EMBL" id="EPF30917.1"/>
    </source>
</evidence>
<dbReference type="PROSITE" id="PS50943">
    <property type="entry name" value="HTH_CROC1"/>
    <property type="match status" value="1"/>
</dbReference>
<comment type="caution">
    <text evidence="3">The sequence shown here is derived from an EMBL/GenBank/DDBJ whole genome shotgun (WGS) entry which is preliminary data.</text>
</comment>
<dbReference type="CDD" id="cd00093">
    <property type="entry name" value="HTH_XRE"/>
    <property type="match status" value="1"/>
</dbReference>
<keyword evidence="1" id="KW-0238">DNA-binding</keyword>
<dbReference type="HOGENOM" id="CLU_140230_5_2_12"/>
<evidence type="ECO:0000313" key="4">
    <source>
        <dbReference type="Proteomes" id="UP000014541"/>
    </source>
</evidence>
<dbReference type="SMART" id="SM00530">
    <property type="entry name" value="HTH_XRE"/>
    <property type="match status" value="1"/>
</dbReference>
<sequence>MAEYIETPTMGEILNEEFLIPLGLSAYKVAQEIKIPTSRIQDILHNRRRITVDTSLRLAKFFGVSDGYFMALQDDIDVRNAKLELAPQLEEINNPDASVGVCCSHKVVAVGFNTLRYDASVGVLNPPHE</sequence>
<dbReference type="eggNOG" id="COG3093">
    <property type="taxonomic scope" value="Bacteria"/>
</dbReference>
<dbReference type="InterPro" id="IPR001387">
    <property type="entry name" value="Cro/C1-type_HTH"/>
</dbReference>
<evidence type="ECO:0000256" key="1">
    <source>
        <dbReference type="ARBA" id="ARBA00023125"/>
    </source>
</evidence>
<protein>
    <submittedName>
        <fullName evidence="3">HigA family addiction module antidote protein</fullName>
    </submittedName>
</protein>
<reference evidence="3 4" key="1">
    <citation type="submission" date="2013-04" db="EMBL/GenBank/DDBJ databases">
        <title>The Genome Sequence of Treponema maltophilum ATCC 51939.</title>
        <authorList>
            <consortium name="The Broad Institute Genomics Platform"/>
            <person name="Earl A."/>
            <person name="Ward D."/>
            <person name="Feldgarden M."/>
            <person name="Gevers D."/>
            <person name="Leonetti C."/>
            <person name="Blanton J.M."/>
            <person name="Dewhirst F.E."/>
            <person name="Izard J."/>
            <person name="Walker B."/>
            <person name="Young S."/>
            <person name="Zeng Q."/>
            <person name="Gargeya S."/>
            <person name="Fitzgerald M."/>
            <person name="Haas B."/>
            <person name="Abouelleil A."/>
            <person name="Allen A.W."/>
            <person name="Alvarado L."/>
            <person name="Arachchi H.M."/>
            <person name="Berlin A.M."/>
            <person name="Chapman S.B."/>
            <person name="Gainer-Dewar J."/>
            <person name="Goldberg J."/>
            <person name="Griggs A."/>
            <person name="Gujja S."/>
            <person name="Hansen M."/>
            <person name="Howarth C."/>
            <person name="Imamovic A."/>
            <person name="Ireland A."/>
            <person name="Larimer J."/>
            <person name="McCowan C."/>
            <person name="Murphy C."/>
            <person name="Pearson M."/>
            <person name="Poon T.W."/>
            <person name="Priest M."/>
            <person name="Roberts A."/>
            <person name="Saif S."/>
            <person name="Shea T."/>
            <person name="Sisk P."/>
            <person name="Sykes S."/>
            <person name="Wortman J."/>
            <person name="Nusbaum C."/>
            <person name="Birren B."/>
        </authorList>
    </citation>
    <scope>NUCLEOTIDE SEQUENCE [LARGE SCALE GENOMIC DNA]</scope>
    <source>
        <strain evidence="3 4">ATCC 51939</strain>
    </source>
</reference>
<organism evidence="3 4">
    <name type="scientific">Treponema maltophilum ATCC 51939</name>
    <dbReference type="NCBI Taxonomy" id="1125699"/>
    <lineage>
        <taxon>Bacteria</taxon>
        <taxon>Pseudomonadati</taxon>
        <taxon>Spirochaetota</taxon>
        <taxon>Spirochaetia</taxon>
        <taxon>Spirochaetales</taxon>
        <taxon>Treponemataceae</taxon>
        <taxon>Treponema</taxon>
    </lineage>
</organism>
<dbReference type="Proteomes" id="UP000014541">
    <property type="component" value="Unassembled WGS sequence"/>
</dbReference>
<dbReference type="Pfam" id="PF01381">
    <property type="entry name" value="HTH_3"/>
    <property type="match status" value="1"/>
</dbReference>
<name>S3KFB1_TREMA</name>
<dbReference type="AlphaFoldDB" id="S3KFB1"/>
<dbReference type="PANTHER" id="PTHR36924:SF1">
    <property type="entry name" value="ANTITOXIN HIGA-1"/>
    <property type="match status" value="1"/>
</dbReference>
<dbReference type="PANTHER" id="PTHR36924">
    <property type="entry name" value="ANTITOXIN HIGA-1"/>
    <property type="match status" value="1"/>
</dbReference>
<proteinExistence type="predicted"/>
<evidence type="ECO:0000259" key="2">
    <source>
        <dbReference type="PROSITE" id="PS50943"/>
    </source>
</evidence>
<dbReference type="SUPFAM" id="SSF47413">
    <property type="entry name" value="lambda repressor-like DNA-binding domains"/>
    <property type="match status" value="1"/>
</dbReference>
<dbReference type="EMBL" id="ATFF01000006">
    <property type="protein sequence ID" value="EPF30917.1"/>
    <property type="molecule type" value="Genomic_DNA"/>
</dbReference>
<dbReference type="STRING" id="1125699.HMPREF9194_01243"/>
<dbReference type="InterPro" id="IPR013430">
    <property type="entry name" value="Toxin_antidote_HigA"/>
</dbReference>
<feature type="domain" description="HTH cro/C1-type" evidence="2">
    <location>
        <begin position="22"/>
        <end position="69"/>
    </location>
</feature>
<dbReference type="InterPro" id="IPR010982">
    <property type="entry name" value="Lambda_DNA-bd_dom_sf"/>
</dbReference>
<dbReference type="RefSeq" id="WP_016525528.1">
    <property type="nucleotide sequence ID" value="NZ_KE332518.1"/>
</dbReference>
<dbReference type="Gene3D" id="1.10.260.40">
    <property type="entry name" value="lambda repressor-like DNA-binding domains"/>
    <property type="match status" value="1"/>
</dbReference>
<keyword evidence="4" id="KW-1185">Reference proteome</keyword>
<dbReference type="NCBIfam" id="TIGR02607">
    <property type="entry name" value="antidote_HigA"/>
    <property type="match status" value="1"/>
</dbReference>
<dbReference type="GO" id="GO:0003677">
    <property type="term" value="F:DNA binding"/>
    <property type="evidence" value="ECO:0007669"/>
    <property type="project" value="UniProtKB-KW"/>
</dbReference>
<accession>S3KFB1</accession>